<evidence type="ECO:0000256" key="7">
    <source>
        <dbReference type="SAM" id="MobiDB-lite"/>
    </source>
</evidence>
<dbReference type="Gene3D" id="3.80.10.10">
    <property type="entry name" value="Ribonuclease Inhibitor"/>
    <property type="match status" value="1"/>
</dbReference>
<dbReference type="InterPro" id="IPR041267">
    <property type="entry name" value="NLRP_HD2"/>
</dbReference>
<keyword evidence="2" id="KW-0963">Cytoplasm</keyword>
<dbReference type="Pfam" id="PF13516">
    <property type="entry name" value="LRR_6"/>
    <property type="match status" value="1"/>
</dbReference>
<feature type="domain" description="NACHT" evidence="8">
    <location>
        <begin position="184"/>
        <end position="318"/>
    </location>
</feature>
<evidence type="ECO:0000256" key="6">
    <source>
        <dbReference type="ARBA" id="ARBA00022840"/>
    </source>
</evidence>
<dbReference type="GO" id="GO:0005737">
    <property type="term" value="C:cytoplasm"/>
    <property type="evidence" value="ECO:0007669"/>
    <property type="project" value="UniProtKB-SubCell"/>
</dbReference>
<keyword evidence="6" id="KW-0067">ATP-binding</keyword>
<dbReference type="GO" id="GO:0005524">
    <property type="term" value="F:ATP binding"/>
    <property type="evidence" value="ECO:0007669"/>
    <property type="project" value="UniProtKB-KW"/>
</dbReference>
<name>A0AAD6F5K1_9TELE</name>
<keyword evidence="4" id="KW-0677">Repeat</keyword>
<dbReference type="PROSITE" id="PS50837">
    <property type="entry name" value="NACHT"/>
    <property type="match status" value="1"/>
</dbReference>
<reference evidence="9" key="1">
    <citation type="submission" date="2022-11" db="EMBL/GenBank/DDBJ databases">
        <title>Chromosome-level genome of Pogonophryne albipinna.</title>
        <authorList>
            <person name="Jo E."/>
        </authorList>
    </citation>
    <scope>NUCLEOTIDE SEQUENCE</scope>
    <source>
        <strain evidence="9">SGF0006</strain>
        <tissue evidence="9">Muscle</tissue>
    </source>
</reference>
<comment type="subcellular location">
    <subcellularLocation>
        <location evidence="1">Cytoplasm</location>
    </subcellularLocation>
</comment>
<sequence>MNSLMTQQQSPDPSCESMKSDLSMASPMNFKAGQSADERVLQEFSEVPSDQSAPTHHTDLDSIFMLLEDNIVTFVKNELKKIQKEELAERLQSRSSAGVCSKLKSTLKERFQCVFEGIAKAGNQTLLNQIYTELYITEGGSAEVNKEHEVRQIESASRKPHRPETPIRQEDLFKASPGRDAPIRAVMTKGVAGIGKTVLTQKFTLDWAEGKANQDIQFIFPFTFRELNVVRENKYSLVELVHHFFSETRDAGICRFDQFPVVFIFDGLDECRLPLDFLNTEILTDVTESTSVDVLLTNLIRGKLLPFARLWITTRPAAANQVPPECVDMVTEVRGFTDPQKEEYFRKRFRDQQQAGTIISHIKTSRSLHIMCHIPVFCWISASVLEEVLKTREGGELPKTLTEMYIHFLVVQSKVKNVKYDGGAETDPHWSPESRKMMGSLGKLAFEQLQKGNLIFYESDLKECGIDIRAASVYSGVFTQVFREERGLYQDKVFCFVHLSVQEFLAALHVHLTFITSGVNLLAEEPTTSQQSEVKPKLTHLYQSAVDQALQSPNGHLDLFLRFLLGLSLQTNQELLRGLLTQTGSGSQINQETVQYIKKKIEEAPSPERSINLFHCLNELNDRSLVKQIQQYLSSGSLSTDNLSPALWSALVFILLSSGEDLDVFDLKKYSASEEALLRLLPVVKASNKALLSGCNLSERSCAALSSVLSSQSSSLRELDLSNNDLQDSGVKLLSAGLESPHCELQTLRLVKSC</sequence>
<dbReference type="InterPro" id="IPR051261">
    <property type="entry name" value="NLR"/>
</dbReference>
<dbReference type="Gene3D" id="3.40.50.300">
    <property type="entry name" value="P-loop containing nucleotide triphosphate hydrolases"/>
    <property type="match status" value="1"/>
</dbReference>
<organism evidence="9 10">
    <name type="scientific">Pogonophryne albipinna</name>
    <dbReference type="NCBI Taxonomy" id="1090488"/>
    <lineage>
        <taxon>Eukaryota</taxon>
        <taxon>Metazoa</taxon>
        <taxon>Chordata</taxon>
        <taxon>Craniata</taxon>
        <taxon>Vertebrata</taxon>
        <taxon>Euteleostomi</taxon>
        <taxon>Actinopterygii</taxon>
        <taxon>Neopterygii</taxon>
        <taxon>Teleostei</taxon>
        <taxon>Neoteleostei</taxon>
        <taxon>Acanthomorphata</taxon>
        <taxon>Eupercaria</taxon>
        <taxon>Perciformes</taxon>
        <taxon>Notothenioidei</taxon>
        <taxon>Pogonophryne</taxon>
    </lineage>
</organism>
<dbReference type="EMBL" id="JAPTMU010000085">
    <property type="protein sequence ID" value="KAJ4922136.1"/>
    <property type="molecule type" value="Genomic_DNA"/>
</dbReference>
<evidence type="ECO:0000256" key="2">
    <source>
        <dbReference type="ARBA" id="ARBA00022490"/>
    </source>
</evidence>
<dbReference type="FunFam" id="3.40.50.300:FF:001524">
    <property type="entry name" value="Si:dkey-126g1.7"/>
    <property type="match status" value="1"/>
</dbReference>
<dbReference type="Pfam" id="PF05729">
    <property type="entry name" value="NACHT"/>
    <property type="match status" value="1"/>
</dbReference>
<feature type="region of interest" description="Disordered" evidence="7">
    <location>
        <begin position="1"/>
        <end position="29"/>
    </location>
</feature>
<dbReference type="Pfam" id="PF14484">
    <property type="entry name" value="FISNA"/>
    <property type="match status" value="1"/>
</dbReference>
<evidence type="ECO:0000313" key="9">
    <source>
        <dbReference type="EMBL" id="KAJ4922136.1"/>
    </source>
</evidence>
<dbReference type="InterPro" id="IPR001611">
    <property type="entry name" value="Leu-rich_rpt"/>
</dbReference>
<comment type="caution">
    <text evidence="9">The sequence shown here is derived from an EMBL/GenBank/DDBJ whole genome shotgun (WGS) entry which is preliminary data.</text>
</comment>
<dbReference type="Pfam" id="PF17776">
    <property type="entry name" value="NLRC4_HD2"/>
    <property type="match status" value="1"/>
</dbReference>
<dbReference type="PROSITE" id="PS51450">
    <property type="entry name" value="LRR"/>
    <property type="match status" value="1"/>
</dbReference>
<keyword evidence="3" id="KW-0433">Leucine-rich repeat</keyword>
<evidence type="ECO:0000256" key="3">
    <source>
        <dbReference type="ARBA" id="ARBA00022614"/>
    </source>
</evidence>
<evidence type="ECO:0000256" key="4">
    <source>
        <dbReference type="ARBA" id="ARBA00022737"/>
    </source>
</evidence>
<dbReference type="SUPFAM" id="SSF52047">
    <property type="entry name" value="RNI-like"/>
    <property type="match status" value="1"/>
</dbReference>
<dbReference type="Proteomes" id="UP001219934">
    <property type="component" value="Unassembled WGS sequence"/>
</dbReference>
<dbReference type="InterPro" id="IPR027417">
    <property type="entry name" value="P-loop_NTPase"/>
</dbReference>
<dbReference type="PANTHER" id="PTHR24106">
    <property type="entry name" value="NACHT, LRR AND CARD DOMAINS-CONTAINING"/>
    <property type="match status" value="1"/>
</dbReference>
<keyword evidence="10" id="KW-1185">Reference proteome</keyword>
<dbReference type="InterPro" id="IPR032675">
    <property type="entry name" value="LRR_dom_sf"/>
</dbReference>
<proteinExistence type="predicted"/>
<feature type="compositionally biased region" description="Polar residues" evidence="7">
    <location>
        <begin position="1"/>
        <end position="12"/>
    </location>
</feature>
<dbReference type="SMART" id="SM01288">
    <property type="entry name" value="FISNA"/>
    <property type="match status" value="1"/>
</dbReference>
<dbReference type="Pfam" id="PF17779">
    <property type="entry name" value="WHD_NOD2"/>
    <property type="match status" value="1"/>
</dbReference>
<evidence type="ECO:0000259" key="8">
    <source>
        <dbReference type="PROSITE" id="PS50837"/>
    </source>
</evidence>
<dbReference type="InterPro" id="IPR029495">
    <property type="entry name" value="NACHT-assoc"/>
</dbReference>
<accession>A0AAD6F5K1</accession>
<evidence type="ECO:0000256" key="1">
    <source>
        <dbReference type="ARBA" id="ARBA00004496"/>
    </source>
</evidence>
<dbReference type="SMART" id="SM00368">
    <property type="entry name" value="LRR_RI"/>
    <property type="match status" value="2"/>
</dbReference>
<dbReference type="InterPro" id="IPR007111">
    <property type="entry name" value="NACHT_NTPase"/>
</dbReference>
<evidence type="ECO:0000313" key="10">
    <source>
        <dbReference type="Proteomes" id="UP001219934"/>
    </source>
</evidence>
<keyword evidence="5" id="KW-0547">Nucleotide-binding</keyword>
<protein>
    <recommendedName>
        <fullName evidence="8">NACHT domain-containing protein</fullName>
    </recommendedName>
</protein>
<evidence type="ECO:0000256" key="5">
    <source>
        <dbReference type="ARBA" id="ARBA00022741"/>
    </source>
</evidence>
<dbReference type="AlphaFoldDB" id="A0AAD6F5K1"/>
<dbReference type="InterPro" id="IPR041075">
    <property type="entry name" value="NOD1/2_WH"/>
</dbReference>
<gene>
    <name evidence="9" type="ORF">JOQ06_012495</name>
</gene>